<protein>
    <submittedName>
        <fullName evidence="1">Uncharacterized protein</fullName>
    </submittedName>
</protein>
<dbReference type="EMBL" id="DSGT01000002">
    <property type="protein sequence ID" value="HEW52719.1"/>
    <property type="molecule type" value="Genomic_DNA"/>
</dbReference>
<dbReference type="AlphaFoldDB" id="A0A7C2ZN46"/>
<name>A0A7C2ZN46_9CREN</name>
<sequence length="111" mass="12447">MYRVVFELHIRGLPSEIECLSKLRDYLGSVGMCLGSASAYLCFYSNTMIKVIPKIERGISTSSMPSLHEQIQQTVPIALIFEGDIINEMSEIIRQVYTMAKNCGLAIKLVE</sequence>
<accession>A0A7C2ZN46</accession>
<proteinExistence type="predicted"/>
<comment type="caution">
    <text evidence="1">The sequence shown here is derived from an EMBL/GenBank/DDBJ whole genome shotgun (WGS) entry which is preliminary data.</text>
</comment>
<reference evidence="1" key="1">
    <citation type="journal article" date="2020" name="mSystems">
        <title>Genome- and Community-Level Interaction Insights into Carbon Utilization and Element Cycling Functions of Hydrothermarchaeota in Hydrothermal Sediment.</title>
        <authorList>
            <person name="Zhou Z."/>
            <person name="Liu Y."/>
            <person name="Xu W."/>
            <person name="Pan J."/>
            <person name="Luo Z.H."/>
            <person name="Li M."/>
        </authorList>
    </citation>
    <scope>NUCLEOTIDE SEQUENCE [LARGE SCALE GENOMIC DNA]</scope>
    <source>
        <strain evidence="1">SpSt-16</strain>
    </source>
</reference>
<gene>
    <name evidence="1" type="ORF">ENO77_00850</name>
</gene>
<evidence type="ECO:0000313" key="1">
    <source>
        <dbReference type="EMBL" id="HEW52719.1"/>
    </source>
</evidence>
<organism evidence="1">
    <name type="scientific">Ignisphaera aggregans</name>
    <dbReference type="NCBI Taxonomy" id="334771"/>
    <lineage>
        <taxon>Archaea</taxon>
        <taxon>Thermoproteota</taxon>
        <taxon>Thermoprotei</taxon>
        <taxon>Desulfurococcales</taxon>
        <taxon>Desulfurococcaceae</taxon>
        <taxon>Ignisphaera</taxon>
    </lineage>
</organism>